<dbReference type="AlphaFoldDB" id="A0AAV2S270"/>
<name>A0AAV2S270_MEGNR</name>
<dbReference type="Proteomes" id="UP001497623">
    <property type="component" value="Unassembled WGS sequence"/>
</dbReference>
<gene>
    <name evidence="2" type="ORF">MNOR_LOCUS31396</name>
</gene>
<feature type="transmembrane region" description="Helical" evidence="1">
    <location>
        <begin position="67"/>
        <end position="89"/>
    </location>
</feature>
<organism evidence="2 3">
    <name type="scientific">Meganyctiphanes norvegica</name>
    <name type="common">Northern krill</name>
    <name type="synonym">Thysanopoda norvegica</name>
    <dbReference type="NCBI Taxonomy" id="48144"/>
    <lineage>
        <taxon>Eukaryota</taxon>
        <taxon>Metazoa</taxon>
        <taxon>Ecdysozoa</taxon>
        <taxon>Arthropoda</taxon>
        <taxon>Crustacea</taxon>
        <taxon>Multicrustacea</taxon>
        <taxon>Malacostraca</taxon>
        <taxon>Eumalacostraca</taxon>
        <taxon>Eucarida</taxon>
        <taxon>Euphausiacea</taxon>
        <taxon>Euphausiidae</taxon>
        <taxon>Meganyctiphanes</taxon>
    </lineage>
</organism>
<keyword evidence="3" id="KW-1185">Reference proteome</keyword>
<sequence length="105" mass="11803">HPSAGKLRKFLKCVVCEDKVVQDSVEKVSAACGTCIGFEKPHPLPVVAMPLITTFNETMAMDLKNWFYVYFLVIVDLATNFCSAMVIYIKLSDAVVTSFFYRLNI</sequence>
<keyword evidence="1" id="KW-0812">Transmembrane</keyword>
<evidence type="ECO:0000313" key="2">
    <source>
        <dbReference type="EMBL" id="CAL4154767.1"/>
    </source>
</evidence>
<feature type="non-terminal residue" evidence="2">
    <location>
        <position position="1"/>
    </location>
</feature>
<dbReference type="EMBL" id="CAXKWB010040389">
    <property type="protein sequence ID" value="CAL4154767.1"/>
    <property type="molecule type" value="Genomic_DNA"/>
</dbReference>
<reference evidence="2 3" key="1">
    <citation type="submission" date="2024-05" db="EMBL/GenBank/DDBJ databases">
        <authorList>
            <person name="Wallberg A."/>
        </authorList>
    </citation>
    <scope>NUCLEOTIDE SEQUENCE [LARGE SCALE GENOMIC DNA]</scope>
</reference>
<evidence type="ECO:0000256" key="1">
    <source>
        <dbReference type="SAM" id="Phobius"/>
    </source>
</evidence>
<protein>
    <submittedName>
        <fullName evidence="2">Uncharacterized protein</fullName>
    </submittedName>
</protein>
<comment type="caution">
    <text evidence="2">The sequence shown here is derived from an EMBL/GenBank/DDBJ whole genome shotgun (WGS) entry which is preliminary data.</text>
</comment>
<accession>A0AAV2S270</accession>
<keyword evidence="1" id="KW-1133">Transmembrane helix</keyword>
<keyword evidence="1" id="KW-0472">Membrane</keyword>
<proteinExistence type="predicted"/>
<evidence type="ECO:0000313" key="3">
    <source>
        <dbReference type="Proteomes" id="UP001497623"/>
    </source>
</evidence>